<keyword evidence="7" id="KW-0175">Coiled coil</keyword>
<evidence type="ECO:0000259" key="13">
    <source>
        <dbReference type="PROSITE" id="PS50950"/>
    </source>
</evidence>
<reference evidence="14 15" key="1">
    <citation type="submission" date="2023-01" db="EMBL/GenBank/DDBJ databases">
        <authorList>
            <person name="Whitehead M."/>
        </authorList>
    </citation>
    <scope>NUCLEOTIDE SEQUENCE [LARGE SCALE GENOMIC DNA]</scope>
</reference>
<evidence type="ECO:0000256" key="11">
    <source>
        <dbReference type="ARBA" id="ARBA00023306"/>
    </source>
</evidence>
<dbReference type="AlphaFoldDB" id="A0AAV0W1Q9"/>
<dbReference type="Proteomes" id="UP001160148">
    <property type="component" value="Unassembled WGS sequence"/>
</dbReference>
<keyword evidence="6" id="KW-0805">Transcription regulation</keyword>
<dbReference type="SUPFAM" id="SSF57716">
    <property type="entry name" value="Glucocorticoid receptor-like (DNA-binding domain)"/>
    <property type="match status" value="1"/>
</dbReference>
<sequence>MVKICSIPLCKGASSKQCNIKLHKFPADENLRNIWEKCIKSYYPNFKTNHSSLVCSKHFREIDFIKTARSQSFSLIKSAVPSLFDVEECVYVFNKEQYDSSNTHEPSHIVVQDTTENMSYSVITLSQSDLQGDSLNITGISHIEAVEEIIPTIDDSSDLVCEPSENVQVTPKKMASTMKRKSLFGDFNVEDLRTPTKRKRYWNVSQATVRDFKIKTKSLQNKNTWLRKKIKNLSQLINHLKEEKKISDNCFTILKVEIAN</sequence>
<evidence type="ECO:0000256" key="3">
    <source>
        <dbReference type="ARBA" id="ARBA00022723"/>
    </source>
</evidence>
<dbReference type="Gene3D" id="6.20.210.20">
    <property type="entry name" value="THAP domain"/>
    <property type="match status" value="1"/>
</dbReference>
<dbReference type="GO" id="GO:0008270">
    <property type="term" value="F:zinc ion binding"/>
    <property type="evidence" value="ECO:0007669"/>
    <property type="project" value="UniProtKB-KW"/>
</dbReference>
<evidence type="ECO:0000256" key="8">
    <source>
        <dbReference type="ARBA" id="ARBA00023125"/>
    </source>
</evidence>
<dbReference type="PROSITE" id="PS50950">
    <property type="entry name" value="ZF_THAP"/>
    <property type="match status" value="1"/>
</dbReference>
<keyword evidence="5" id="KW-0862">Zinc</keyword>
<dbReference type="EMBL" id="CARXXK010000001">
    <property type="protein sequence ID" value="CAI6349126.1"/>
    <property type="molecule type" value="Genomic_DNA"/>
</dbReference>
<feature type="domain" description="THAP-type" evidence="13">
    <location>
        <begin position="1"/>
        <end position="84"/>
    </location>
</feature>
<evidence type="ECO:0000256" key="7">
    <source>
        <dbReference type="ARBA" id="ARBA00023054"/>
    </source>
</evidence>
<keyword evidence="15" id="KW-1185">Reference proteome</keyword>
<comment type="subcellular location">
    <subcellularLocation>
        <location evidence="1">Nucleus</location>
        <location evidence="1">Nucleoplasm</location>
    </subcellularLocation>
</comment>
<evidence type="ECO:0000256" key="12">
    <source>
        <dbReference type="PROSITE-ProRule" id="PRU00309"/>
    </source>
</evidence>
<keyword evidence="11" id="KW-0131">Cell cycle</keyword>
<evidence type="ECO:0000256" key="5">
    <source>
        <dbReference type="ARBA" id="ARBA00022833"/>
    </source>
</evidence>
<comment type="caution">
    <text evidence="14">The sequence shown here is derived from an EMBL/GenBank/DDBJ whole genome shotgun (WGS) entry which is preliminary data.</text>
</comment>
<evidence type="ECO:0000256" key="2">
    <source>
        <dbReference type="ARBA" id="ARBA00006177"/>
    </source>
</evidence>
<evidence type="ECO:0000313" key="15">
    <source>
        <dbReference type="Proteomes" id="UP001160148"/>
    </source>
</evidence>
<dbReference type="Pfam" id="PF05485">
    <property type="entry name" value="THAP"/>
    <property type="match status" value="1"/>
</dbReference>
<dbReference type="InterPro" id="IPR006612">
    <property type="entry name" value="THAP_Znf"/>
</dbReference>
<evidence type="ECO:0000256" key="9">
    <source>
        <dbReference type="ARBA" id="ARBA00023163"/>
    </source>
</evidence>
<comment type="similarity">
    <text evidence="2">Belongs to the THAP1 family.</text>
</comment>
<keyword evidence="4 12" id="KW-0863">Zinc-finger</keyword>
<proteinExistence type="inferred from homology"/>
<gene>
    <name evidence="14" type="ORF">MEUPH1_LOCUS5726</name>
</gene>
<evidence type="ECO:0000256" key="4">
    <source>
        <dbReference type="ARBA" id="ARBA00022771"/>
    </source>
</evidence>
<dbReference type="PANTHER" id="PTHR46600:SF1">
    <property type="entry name" value="THAP DOMAIN-CONTAINING PROTEIN 1"/>
    <property type="match status" value="1"/>
</dbReference>
<dbReference type="SMART" id="SM00692">
    <property type="entry name" value="DM3"/>
    <property type="match status" value="1"/>
</dbReference>
<dbReference type="GO" id="GO:0005654">
    <property type="term" value="C:nucleoplasm"/>
    <property type="evidence" value="ECO:0007669"/>
    <property type="project" value="UniProtKB-SubCell"/>
</dbReference>
<keyword evidence="8 12" id="KW-0238">DNA-binding</keyword>
<dbReference type="SMART" id="SM00980">
    <property type="entry name" value="THAP"/>
    <property type="match status" value="1"/>
</dbReference>
<keyword evidence="3" id="KW-0479">Metal-binding</keyword>
<keyword evidence="10" id="KW-0539">Nucleus</keyword>
<name>A0AAV0W1Q9_9HEMI</name>
<keyword evidence="9" id="KW-0804">Transcription</keyword>
<evidence type="ECO:0000256" key="1">
    <source>
        <dbReference type="ARBA" id="ARBA00004642"/>
    </source>
</evidence>
<protein>
    <recommendedName>
        <fullName evidence="13">THAP-type domain-containing protein</fullName>
    </recommendedName>
</protein>
<accession>A0AAV0W1Q9</accession>
<evidence type="ECO:0000256" key="10">
    <source>
        <dbReference type="ARBA" id="ARBA00023242"/>
    </source>
</evidence>
<evidence type="ECO:0000313" key="14">
    <source>
        <dbReference type="EMBL" id="CAI6349126.1"/>
    </source>
</evidence>
<dbReference type="InterPro" id="IPR038441">
    <property type="entry name" value="THAP_Znf_sf"/>
</dbReference>
<dbReference type="GO" id="GO:0043565">
    <property type="term" value="F:sequence-specific DNA binding"/>
    <property type="evidence" value="ECO:0007669"/>
    <property type="project" value="InterPro"/>
</dbReference>
<dbReference type="InterPro" id="IPR026516">
    <property type="entry name" value="THAP1/10"/>
</dbReference>
<organism evidence="14 15">
    <name type="scientific">Macrosiphum euphorbiae</name>
    <name type="common">potato aphid</name>
    <dbReference type="NCBI Taxonomy" id="13131"/>
    <lineage>
        <taxon>Eukaryota</taxon>
        <taxon>Metazoa</taxon>
        <taxon>Ecdysozoa</taxon>
        <taxon>Arthropoda</taxon>
        <taxon>Hexapoda</taxon>
        <taxon>Insecta</taxon>
        <taxon>Pterygota</taxon>
        <taxon>Neoptera</taxon>
        <taxon>Paraneoptera</taxon>
        <taxon>Hemiptera</taxon>
        <taxon>Sternorrhyncha</taxon>
        <taxon>Aphidomorpha</taxon>
        <taxon>Aphidoidea</taxon>
        <taxon>Aphididae</taxon>
        <taxon>Macrosiphini</taxon>
        <taxon>Macrosiphum</taxon>
    </lineage>
</organism>
<dbReference type="PANTHER" id="PTHR46600">
    <property type="entry name" value="THAP DOMAIN-CONTAINING"/>
    <property type="match status" value="1"/>
</dbReference>
<evidence type="ECO:0000256" key="6">
    <source>
        <dbReference type="ARBA" id="ARBA00023015"/>
    </source>
</evidence>